<evidence type="ECO:0000313" key="3">
    <source>
        <dbReference type="EMBL" id="MUG26777.1"/>
    </source>
</evidence>
<dbReference type="InterPro" id="IPR016181">
    <property type="entry name" value="Acyl_CoA_acyltransferase"/>
</dbReference>
<reference evidence="3 5" key="2">
    <citation type="submission" date="2019-11" db="EMBL/GenBank/DDBJ databases">
        <title>Draft genome sequences of five Paenibacillus species of dairy origin.</title>
        <authorList>
            <person name="Olajide A.M."/>
            <person name="Chen S."/>
            <person name="Lapointe G."/>
        </authorList>
    </citation>
    <scope>NUCLEOTIDE SEQUENCE [LARGE SCALE GENOMIC DNA]</scope>
    <source>
        <strain evidence="3 5">3CT49</strain>
    </source>
</reference>
<evidence type="ECO:0000259" key="1">
    <source>
        <dbReference type="PROSITE" id="PS51186"/>
    </source>
</evidence>
<keyword evidence="4" id="KW-1185">Reference proteome</keyword>
<dbReference type="GeneID" id="77009781"/>
<dbReference type="Pfam" id="PF13508">
    <property type="entry name" value="Acetyltransf_7"/>
    <property type="match status" value="1"/>
</dbReference>
<proteinExistence type="predicted"/>
<dbReference type="EMBL" id="WNZZ01000059">
    <property type="protein sequence ID" value="MUG26777.1"/>
    <property type="molecule type" value="Genomic_DNA"/>
</dbReference>
<accession>A0A090Z9F0</accession>
<dbReference type="Proteomes" id="UP000442469">
    <property type="component" value="Unassembled WGS sequence"/>
</dbReference>
<dbReference type="Proteomes" id="UP000029278">
    <property type="component" value="Unassembled WGS sequence"/>
</dbReference>
<name>A0A090Z9F0_PAEMA</name>
<dbReference type="GO" id="GO:0016747">
    <property type="term" value="F:acyltransferase activity, transferring groups other than amino-acyl groups"/>
    <property type="evidence" value="ECO:0007669"/>
    <property type="project" value="InterPro"/>
</dbReference>
<organism evidence="2 4">
    <name type="scientific">Paenibacillus macerans</name>
    <name type="common">Bacillus macerans</name>
    <dbReference type="NCBI Taxonomy" id="44252"/>
    <lineage>
        <taxon>Bacteria</taxon>
        <taxon>Bacillati</taxon>
        <taxon>Bacillota</taxon>
        <taxon>Bacilli</taxon>
        <taxon>Bacillales</taxon>
        <taxon>Paenibacillaceae</taxon>
        <taxon>Paenibacillus</taxon>
    </lineage>
</organism>
<dbReference type="InterPro" id="IPR000182">
    <property type="entry name" value="GNAT_dom"/>
</dbReference>
<dbReference type="HOGENOM" id="CLU_086503_7_0_9"/>
<gene>
    <name evidence="2" type="ORF">DJ90_4663</name>
    <name evidence="3" type="ORF">GNQ08_31180</name>
</gene>
<dbReference type="AlphaFoldDB" id="A0A090Z9F0"/>
<dbReference type="PROSITE" id="PS51186">
    <property type="entry name" value="GNAT"/>
    <property type="match status" value="1"/>
</dbReference>
<reference evidence="2 4" key="1">
    <citation type="submission" date="2014-04" db="EMBL/GenBank/DDBJ databases">
        <authorList>
            <person name="Bishop-Lilly K.A."/>
            <person name="Broomall S.M."/>
            <person name="Chain P.S."/>
            <person name="Chertkov O."/>
            <person name="Coyne S.R."/>
            <person name="Daligault H.E."/>
            <person name="Davenport K.W."/>
            <person name="Erkkila T."/>
            <person name="Frey K.G."/>
            <person name="Gibbons H.S."/>
            <person name="Gu W."/>
            <person name="Jaissle J."/>
            <person name="Johnson S.L."/>
            <person name="Koroleva G.I."/>
            <person name="Ladner J.T."/>
            <person name="Lo C.-C."/>
            <person name="Minogue T.D."/>
            <person name="Munk C."/>
            <person name="Palacios G.F."/>
            <person name="Redden C.L."/>
            <person name="Rosenzweig C.N."/>
            <person name="Scholz M.B."/>
            <person name="Teshima H."/>
            <person name="Xu Y."/>
        </authorList>
    </citation>
    <scope>NUCLEOTIDE SEQUENCE [LARGE SCALE GENOMIC DNA]</scope>
    <source>
        <strain evidence="2 4">8244</strain>
    </source>
</reference>
<evidence type="ECO:0000313" key="4">
    <source>
        <dbReference type="Proteomes" id="UP000029278"/>
    </source>
</evidence>
<comment type="caution">
    <text evidence="2">The sequence shown here is derived from an EMBL/GenBank/DDBJ whole genome shotgun (WGS) entry which is preliminary data.</text>
</comment>
<dbReference type="Gene3D" id="3.40.630.30">
    <property type="match status" value="1"/>
</dbReference>
<dbReference type="SUPFAM" id="SSF55729">
    <property type="entry name" value="Acyl-CoA N-acyltransferases (Nat)"/>
    <property type="match status" value="1"/>
</dbReference>
<dbReference type="RefSeq" id="WP_036626476.1">
    <property type="nucleotide sequence ID" value="NZ_BGML01000007.1"/>
</dbReference>
<sequence>MELNQENQESQEIRVIRDAPSVQDYVKLREQAGLSPRSAEGAEIGLRNSLFAVSLYDPEGLVGMGRVIGDGGCFMQVVDIAVHPDAQGQGLGSRIVGEIVGYLETSAPPLAYVSLIADPPADRLYRKFGFEYTAPQSHGMFMQIGNRA</sequence>
<keyword evidence="2" id="KW-0808">Transferase</keyword>
<dbReference type="PANTHER" id="PTHR43233">
    <property type="entry name" value="FAMILY N-ACETYLTRANSFERASE, PUTATIVE (AFU_ORTHOLOGUE AFUA_6G03350)-RELATED"/>
    <property type="match status" value="1"/>
</dbReference>
<feature type="domain" description="N-acetyltransferase" evidence="1">
    <location>
        <begin position="11"/>
        <end position="148"/>
    </location>
</feature>
<dbReference type="PATRIC" id="fig|44252.3.peg.4054"/>
<dbReference type="PANTHER" id="PTHR43233:SF1">
    <property type="entry name" value="FAMILY N-ACETYLTRANSFERASE, PUTATIVE (AFU_ORTHOLOGUE AFUA_6G03350)-RELATED"/>
    <property type="match status" value="1"/>
</dbReference>
<evidence type="ECO:0000313" key="2">
    <source>
        <dbReference type="EMBL" id="KFN07003.1"/>
    </source>
</evidence>
<dbReference type="STRING" id="44252.DJ90_4663"/>
<dbReference type="EMBL" id="JMQA01000036">
    <property type="protein sequence ID" value="KFN07003.1"/>
    <property type="molecule type" value="Genomic_DNA"/>
</dbReference>
<evidence type="ECO:0000313" key="5">
    <source>
        <dbReference type="Proteomes" id="UP000442469"/>
    </source>
</evidence>
<dbReference type="OrthoDB" id="9775804at2"/>
<protein>
    <submittedName>
        <fullName evidence="2">Acetyltransferase family protein</fullName>
    </submittedName>
    <submittedName>
        <fullName evidence="3">GNAT family N-acetyltransferase</fullName>
    </submittedName>
</protein>
<dbReference type="InterPro" id="IPR053144">
    <property type="entry name" value="Acetyltransferase_Butenolide"/>
</dbReference>
<dbReference type="CDD" id="cd04301">
    <property type="entry name" value="NAT_SF"/>
    <property type="match status" value="1"/>
</dbReference>